<dbReference type="PROSITE" id="PS50110">
    <property type="entry name" value="RESPONSE_REGULATORY"/>
    <property type="match status" value="1"/>
</dbReference>
<dbReference type="InterPro" id="IPR001932">
    <property type="entry name" value="PPM-type_phosphatase-like_dom"/>
</dbReference>
<dbReference type="CDD" id="cd16936">
    <property type="entry name" value="HATPase_RsbW-like"/>
    <property type="match status" value="1"/>
</dbReference>
<evidence type="ECO:0000256" key="3">
    <source>
        <dbReference type="ARBA" id="ARBA00012438"/>
    </source>
</evidence>
<keyword evidence="4 8" id="KW-0597">Phosphoprotein</keyword>
<dbReference type="InterPro" id="IPR035965">
    <property type="entry name" value="PAS-like_dom_sf"/>
</dbReference>
<dbReference type="SMART" id="SM00331">
    <property type="entry name" value="PP2C_SIG"/>
    <property type="match status" value="1"/>
</dbReference>
<name>A0A5D0NUP5_9ACTN</name>
<dbReference type="PROSITE" id="PS50112">
    <property type="entry name" value="PAS"/>
    <property type="match status" value="1"/>
</dbReference>
<dbReference type="Pfam" id="PF07228">
    <property type="entry name" value="SpoIIE"/>
    <property type="match status" value="1"/>
</dbReference>
<evidence type="ECO:0000313" key="14">
    <source>
        <dbReference type="Proteomes" id="UP000323380"/>
    </source>
</evidence>
<evidence type="ECO:0000259" key="11">
    <source>
        <dbReference type="PROSITE" id="PS50110"/>
    </source>
</evidence>
<dbReference type="CDD" id="cd17574">
    <property type="entry name" value="REC_OmpR"/>
    <property type="match status" value="1"/>
</dbReference>
<dbReference type="RefSeq" id="WP_067904723.1">
    <property type="nucleotide sequence ID" value="NZ_VSFG01000001.1"/>
</dbReference>
<evidence type="ECO:0000256" key="4">
    <source>
        <dbReference type="ARBA" id="ARBA00022553"/>
    </source>
</evidence>
<evidence type="ECO:0000313" key="13">
    <source>
        <dbReference type="EMBL" id="TYB47924.1"/>
    </source>
</evidence>
<evidence type="ECO:0000256" key="5">
    <source>
        <dbReference type="ARBA" id="ARBA00022679"/>
    </source>
</evidence>
<dbReference type="InterPro" id="IPR011006">
    <property type="entry name" value="CheY-like_superfamily"/>
</dbReference>
<feature type="domain" description="Histidine kinase" evidence="10">
    <location>
        <begin position="376"/>
        <end position="593"/>
    </location>
</feature>
<evidence type="ECO:0000259" key="10">
    <source>
        <dbReference type="PROSITE" id="PS50109"/>
    </source>
</evidence>
<keyword evidence="6" id="KW-0418">Kinase</keyword>
<dbReference type="InterPro" id="IPR003594">
    <property type="entry name" value="HATPase_dom"/>
</dbReference>
<dbReference type="Pfam" id="PF00512">
    <property type="entry name" value="HisKA"/>
    <property type="match status" value="1"/>
</dbReference>
<comment type="caution">
    <text evidence="13">The sequence shown here is derived from an EMBL/GenBank/DDBJ whole genome shotgun (WGS) entry which is preliminary data.</text>
</comment>
<dbReference type="SMART" id="SM00091">
    <property type="entry name" value="PAS"/>
    <property type="match status" value="1"/>
</dbReference>
<dbReference type="Proteomes" id="UP000323380">
    <property type="component" value="Unassembled WGS sequence"/>
</dbReference>
<dbReference type="PRINTS" id="PR00344">
    <property type="entry name" value="BCTRLSENSOR"/>
</dbReference>
<keyword evidence="5" id="KW-0808">Transferase</keyword>
<dbReference type="CDD" id="cd00082">
    <property type="entry name" value="HisKA"/>
    <property type="match status" value="1"/>
</dbReference>
<gene>
    <name evidence="13" type="ORF">FXF69_01385</name>
</gene>
<dbReference type="STRING" id="1220554.GCA_001552135_07909"/>
<evidence type="ECO:0000256" key="6">
    <source>
        <dbReference type="ARBA" id="ARBA00022777"/>
    </source>
</evidence>
<dbReference type="InterPro" id="IPR036097">
    <property type="entry name" value="HisK_dim/P_sf"/>
</dbReference>
<evidence type="ECO:0000256" key="2">
    <source>
        <dbReference type="ARBA" id="ARBA00004236"/>
    </source>
</evidence>
<evidence type="ECO:0000256" key="7">
    <source>
        <dbReference type="ARBA" id="ARBA00023012"/>
    </source>
</evidence>
<dbReference type="InterPro" id="IPR005467">
    <property type="entry name" value="His_kinase_dom"/>
</dbReference>
<feature type="region of interest" description="Disordered" evidence="9">
    <location>
        <begin position="229"/>
        <end position="263"/>
    </location>
</feature>
<accession>A0A5D0NUP5</accession>
<dbReference type="SMART" id="SM00387">
    <property type="entry name" value="HATPase_c"/>
    <property type="match status" value="1"/>
</dbReference>
<feature type="compositionally biased region" description="Low complexity" evidence="9">
    <location>
        <begin position="638"/>
        <end position="656"/>
    </location>
</feature>
<dbReference type="SMART" id="SM00388">
    <property type="entry name" value="HisKA"/>
    <property type="match status" value="1"/>
</dbReference>
<keyword evidence="7" id="KW-0902">Two-component regulatory system</keyword>
<keyword evidence="14" id="KW-1185">Reference proteome</keyword>
<feature type="domain" description="Response regulatory" evidence="11">
    <location>
        <begin position="663"/>
        <end position="779"/>
    </location>
</feature>
<dbReference type="PROSITE" id="PS50109">
    <property type="entry name" value="HIS_KIN"/>
    <property type="match status" value="1"/>
</dbReference>
<dbReference type="SMART" id="SM00448">
    <property type="entry name" value="REC"/>
    <property type="match status" value="1"/>
</dbReference>
<dbReference type="InterPro" id="IPR036890">
    <property type="entry name" value="HATPase_C_sf"/>
</dbReference>
<dbReference type="SUPFAM" id="SSF52172">
    <property type="entry name" value="CheY-like"/>
    <property type="match status" value="1"/>
</dbReference>
<organism evidence="13 14">
    <name type="scientific">Actinomadura chibensis</name>
    <dbReference type="NCBI Taxonomy" id="392828"/>
    <lineage>
        <taxon>Bacteria</taxon>
        <taxon>Bacillati</taxon>
        <taxon>Actinomycetota</taxon>
        <taxon>Actinomycetes</taxon>
        <taxon>Streptosporangiales</taxon>
        <taxon>Thermomonosporaceae</taxon>
        <taxon>Actinomadura</taxon>
    </lineage>
</organism>
<dbReference type="InterPro" id="IPR013656">
    <property type="entry name" value="PAS_4"/>
</dbReference>
<evidence type="ECO:0000256" key="9">
    <source>
        <dbReference type="SAM" id="MobiDB-lite"/>
    </source>
</evidence>
<dbReference type="Pfam" id="PF08448">
    <property type="entry name" value="PAS_4"/>
    <property type="match status" value="1"/>
</dbReference>
<dbReference type="Gene3D" id="3.30.450.20">
    <property type="entry name" value="PAS domain"/>
    <property type="match status" value="2"/>
</dbReference>
<dbReference type="SUPFAM" id="SSF55874">
    <property type="entry name" value="ATPase domain of HSP90 chaperone/DNA topoisomerase II/histidine kinase"/>
    <property type="match status" value="2"/>
</dbReference>
<evidence type="ECO:0000256" key="8">
    <source>
        <dbReference type="PROSITE-ProRule" id="PRU00169"/>
    </source>
</evidence>
<dbReference type="NCBIfam" id="TIGR00229">
    <property type="entry name" value="sensory_box"/>
    <property type="match status" value="1"/>
</dbReference>
<reference evidence="13 14" key="1">
    <citation type="submission" date="2019-08" db="EMBL/GenBank/DDBJ databases">
        <title>Actinomadura sp. nov. CYP1-5 isolated from mountain soil.</title>
        <authorList>
            <person name="Songsumanus A."/>
            <person name="Kuncharoen N."/>
            <person name="Kudo T."/>
            <person name="Yuki M."/>
            <person name="Igarashi Y."/>
            <person name="Tanasupawat S."/>
        </authorList>
    </citation>
    <scope>NUCLEOTIDE SEQUENCE [LARGE SCALE GENOMIC DNA]</scope>
    <source>
        <strain evidence="13 14">JCM 14158</strain>
    </source>
</reference>
<dbReference type="Gene3D" id="3.30.565.10">
    <property type="entry name" value="Histidine kinase-like ATPase, C-terminal domain"/>
    <property type="match status" value="2"/>
</dbReference>
<dbReference type="SUPFAM" id="SSF55781">
    <property type="entry name" value="GAF domain-like"/>
    <property type="match status" value="1"/>
</dbReference>
<dbReference type="Gene3D" id="1.10.287.130">
    <property type="match status" value="1"/>
</dbReference>
<dbReference type="EC" id="2.7.13.3" evidence="3"/>
<dbReference type="Pfam" id="PF13581">
    <property type="entry name" value="HATPase_c_2"/>
    <property type="match status" value="1"/>
</dbReference>
<evidence type="ECO:0000259" key="12">
    <source>
        <dbReference type="PROSITE" id="PS50112"/>
    </source>
</evidence>
<proteinExistence type="predicted"/>
<feature type="region of interest" description="Disordered" evidence="9">
    <location>
        <begin position="625"/>
        <end position="656"/>
    </location>
</feature>
<dbReference type="EMBL" id="VSFG01000001">
    <property type="protein sequence ID" value="TYB47924.1"/>
    <property type="molecule type" value="Genomic_DNA"/>
</dbReference>
<dbReference type="SUPFAM" id="SSF55785">
    <property type="entry name" value="PYP-like sensor domain (PAS domain)"/>
    <property type="match status" value="1"/>
</dbReference>
<comment type="subcellular location">
    <subcellularLocation>
        <location evidence="2">Cell membrane</location>
    </subcellularLocation>
</comment>
<protein>
    <recommendedName>
        <fullName evidence="3">histidine kinase</fullName>
        <ecNumber evidence="3">2.7.13.3</ecNumber>
    </recommendedName>
</protein>
<dbReference type="CDD" id="cd00130">
    <property type="entry name" value="PAS"/>
    <property type="match status" value="1"/>
</dbReference>
<dbReference type="CDD" id="cd16922">
    <property type="entry name" value="HATPase_EvgS-ArcB-TorS-like"/>
    <property type="match status" value="1"/>
</dbReference>
<dbReference type="GO" id="GO:0000155">
    <property type="term" value="F:phosphorelay sensor kinase activity"/>
    <property type="evidence" value="ECO:0007669"/>
    <property type="project" value="InterPro"/>
</dbReference>
<dbReference type="InterPro" id="IPR001789">
    <property type="entry name" value="Sig_transdc_resp-reg_receiver"/>
</dbReference>
<sequence length="1411" mass="151954">MTQSDGREGRGEADAGTDAFAADAEVGRHLAAVDWTATPLGPPAAWPQSLRTAVSILLSSRFSMWMAWGPELTFFCNTAYRRDTLGRKYPWALGRPAREVWAEIWDDIGPRIDTVLTTARATWDEALLLFLERSGYTEETYHTFSYSPLRDDAGAVVGMLCVVSEDTERVIGQRRMATLRDLGSDPSVVRAESEALAFAHRQLDRNRLDLPFTLTYLFDGGSARLAGATGISPGHPAAPLHLPVDAPEDPDDPDDDSEGGSGTRAVWPAAALARGESALVPLDGGPFTGLATGGWPLPPVQALAVPLLRQGDAPYGFLVAGLNRYRPLDEGYRGFVELTAGHLAAGVAGARSYQAQQRRAEELAELDRAKTTFFSNISHEFRTPLTLIMGPVEELRGRLADADEDVRQDLEVVRRNGLRLGKLVNTLLDFSRIEAGRMRATYEPTDLSAITAELASVFRSAVDRAGLSLDVDCPPLPEPVHLDHGMWEKVVLNLLSNALKFTFDGGIRVSVRAGDGYALVTVADTGVGVPEEEMPRLFERFHRIENARARSNEGSGIGLALVKELVGLHGGAIAADSREGEGTRFTIRLPFGTAHLPPGAIGSRGAAPAVSSTADPYVQEVLRWLPGEPTGRDPGAPPGAAADPAPGPASGPASAGVHAAPATVLVADDNGDMREYLGRLLRGAGYRVDTVTDGRAALEAVRRDAPDLVVSDVMMPHLNGLELVAELRADPRTAAVPVLLLSARAGQEASIEGLRAGADDYLLKPFAAAELLARVWANLELARMRNHHARWRSALVDSLQEAFFVCDEDGAVIEINAAFTGILGYGPEDLPYPPVHPWWPSESADPEAHRAASDAFASLLDRPHGTHTIPVDHRDGHRLWISASFNHVHDPDTGRRVVVGTFRDVTAEHYAIQRESALAALSLRLAGAAGLADALDGALDELRRLWRARRVLAVLFRDAAPPALTSTDRHLTWRALPERRRGELDALRDHPTLTPSAEHPAAITLEHPEGTLAVWVELSERRPFTDQDQVLLTLLAGHIAQGLVRAHQIDQQRDAALALQRAILGPSRLPEGFAVRYEPAASPLEVGGDWYDTFDLPDGRIGIVVGDCVGRGLEAATVMGQLRSACRALLLQNSSPADTLMALDRFAAGVSGAACTTVFCGVLDPATGGLTYSSAGHPPAILAHRDGGVELLADGRSVPLAVRPGRPRPSAETVIPARATVLLYTDGLVERRRRALTEGIAQAGRTVQDGRDQALDDLATRIMGLLAPPGGYDDDVALLLYRHPAPLEVSFPAESSQLAPVREALRDWLARCQLSRRTAQSVLVAAGEACANAIEHGHRHTPGRTVRLRAEVDVERLHLTVADSGRWRTPRPDPDSDRGRGTALMRAMMQQLTITPGPDGTTVRMHTRIEP</sequence>
<feature type="compositionally biased region" description="Acidic residues" evidence="9">
    <location>
        <begin position="246"/>
        <end position="258"/>
    </location>
</feature>
<dbReference type="FunFam" id="3.30.565.10:FF:000006">
    <property type="entry name" value="Sensor histidine kinase WalK"/>
    <property type="match status" value="1"/>
</dbReference>
<dbReference type="SUPFAM" id="SSF47384">
    <property type="entry name" value="Homodimeric domain of signal transducing histidine kinase"/>
    <property type="match status" value="1"/>
</dbReference>
<evidence type="ECO:0000256" key="1">
    <source>
        <dbReference type="ARBA" id="ARBA00000085"/>
    </source>
</evidence>
<dbReference type="Pfam" id="PF02518">
    <property type="entry name" value="HATPase_c"/>
    <property type="match status" value="1"/>
</dbReference>
<dbReference type="InterPro" id="IPR003661">
    <property type="entry name" value="HisK_dim/P_dom"/>
</dbReference>
<feature type="modified residue" description="4-aspartylphosphate" evidence="8">
    <location>
        <position position="712"/>
    </location>
</feature>
<dbReference type="InterPro" id="IPR000014">
    <property type="entry name" value="PAS"/>
</dbReference>
<dbReference type="PANTHER" id="PTHR43547:SF2">
    <property type="entry name" value="HYBRID SIGNAL TRANSDUCTION HISTIDINE KINASE C"/>
    <property type="match status" value="1"/>
</dbReference>
<dbReference type="Pfam" id="PF00072">
    <property type="entry name" value="Response_reg"/>
    <property type="match status" value="1"/>
</dbReference>
<dbReference type="Gene3D" id="3.40.50.2300">
    <property type="match status" value="1"/>
</dbReference>
<feature type="domain" description="PAS" evidence="12">
    <location>
        <begin position="795"/>
        <end position="830"/>
    </location>
</feature>
<dbReference type="PANTHER" id="PTHR43547">
    <property type="entry name" value="TWO-COMPONENT HISTIDINE KINASE"/>
    <property type="match status" value="1"/>
</dbReference>
<dbReference type="InterPro" id="IPR036457">
    <property type="entry name" value="PPM-type-like_dom_sf"/>
</dbReference>
<dbReference type="Gene3D" id="3.60.40.10">
    <property type="entry name" value="PPM-type phosphatase domain"/>
    <property type="match status" value="1"/>
</dbReference>
<comment type="catalytic activity">
    <reaction evidence="1">
        <text>ATP + protein L-histidine = ADP + protein N-phospho-L-histidine.</text>
        <dbReference type="EC" id="2.7.13.3"/>
    </reaction>
</comment>
<dbReference type="FunFam" id="1.10.287.130:FF:000045">
    <property type="entry name" value="Two-component system sensor histidine kinase/response regulator"/>
    <property type="match status" value="1"/>
</dbReference>
<dbReference type="InterPro" id="IPR004358">
    <property type="entry name" value="Sig_transdc_His_kin-like_C"/>
</dbReference>
<dbReference type="GO" id="GO:0005886">
    <property type="term" value="C:plasma membrane"/>
    <property type="evidence" value="ECO:0007669"/>
    <property type="project" value="UniProtKB-SubCell"/>
</dbReference>